<comment type="caution">
    <text evidence="8">The sequence shown here is derived from an EMBL/GenBank/DDBJ whole genome shotgun (WGS) entry which is preliminary data.</text>
</comment>
<dbReference type="AlphaFoldDB" id="A0A511HG78"/>
<feature type="compositionally biased region" description="Pro residues" evidence="6">
    <location>
        <begin position="1083"/>
        <end position="1097"/>
    </location>
</feature>
<keyword evidence="5" id="KW-0325">Glycoprotein</keyword>
<dbReference type="InterPro" id="IPR007000">
    <property type="entry name" value="PLipase_B-like"/>
</dbReference>
<feature type="chain" id="PRO_5022735356" evidence="7">
    <location>
        <begin position="24"/>
        <end position="1105"/>
    </location>
</feature>
<name>A0A511HG78_9BACT</name>
<evidence type="ECO:0000256" key="3">
    <source>
        <dbReference type="ARBA" id="ARBA00022963"/>
    </source>
</evidence>
<dbReference type="Pfam" id="PF04916">
    <property type="entry name" value="Phospholip_B"/>
    <property type="match status" value="1"/>
</dbReference>
<protein>
    <submittedName>
        <fullName evidence="9">Phospholipase B</fullName>
    </submittedName>
</protein>
<dbReference type="Gene3D" id="3.60.60.30">
    <property type="match status" value="1"/>
</dbReference>
<evidence type="ECO:0000256" key="7">
    <source>
        <dbReference type="SAM" id="SignalP"/>
    </source>
</evidence>
<evidence type="ECO:0000256" key="4">
    <source>
        <dbReference type="ARBA" id="ARBA00023098"/>
    </source>
</evidence>
<dbReference type="Gene3D" id="2.60.120.260">
    <property type="entry name" value="Galactose-binding domain-like"/>
    <property type="match status" value="1"/>
</dbReference>
<keyword evidence="10" id="KW-1185">Reference proteome</keyword>
<dbReference type="Gene3D" id="1.10.390.10">
    <property type="entry name" value="Neutral Protease Domain 2"/>
    <property type="match status" value="1"/>
</dbReference>
<dbReference type="PANTHER" id="PTHR35190">
    <property type="entry name" value="PROTEIN DCD1B"/>
    <property type="match status" value="1"/>
</dbReference>
<dbReference type="InterPro" id="IPR047794">
    <property type="entry name" value="C45_proenzyme-like"/>
</dbReference>
<dbReference type="InterPro" id="IPR047803">
    <property type="entry name" value="DCD1A/B-like"/>
</dbReference>
<organism evidence="8 11">
    <name type="scientific">Myxococcus virescens</name>
    <dbReference type="NCBI Taxonomy" id="83456"/>
    <lineage>
        <taxon>Bacteria</taxon>
        <taxon>Pseudomonadati</taxon>
        <taxon>Myxococcota</taxon>
        <taxon>Myxococcia</taxon>
        <taxon>Myxococcales</taxon>
        <taxon>Cystobacterineae</taxon>
        <taxon>Myxococcaceae</taxon>
        <taxon>Myxococcus</taxon>
    </lineage>
</organism>
<evidence type="ECO:0000313" key="11">
    <source>
        <dbReference type="Proteomes" id="UP000321224"/>
    </source>
</evidence>
<reference evidence="9 10" key="1">
    <citation type="submission" date="2016-10" db="EMBL/GenBank/DDBJ databases">
        <authorList>
            <person name="Varghese N."/>
            <person name="Submissions S."/>
        </authorList>
    </citation>
    <scope>NUCLEOTIDE SEQUENCE [LARGE SCALE GENOMIC DNA]</scope>
    <source>
        <strain evidence="9 10">DSM 2260</strain>
    </source>
</reference>
<dbReference type="Proteomes" id="UP000198717">
    <property type="component" value="Unassembled WGS sequence"/>
</dbReference>
<evidence type="ECO:0000256" key="1">
    <source>
        <dbReference type="ARBA" id="ARBA00022729"/>
    </source>
</evidence>
<dbReference type="EMBL" id="FNAJ01000020">
    <property type="protein sequence ID" value="SDF10053.1"/>
    <property type="molecule type" value="Genomic_DNA"/>
</dbReference>
<keyword evidence="3" id="KW-0442">Lipid degradation</keyword>
<evidence type="ECO:0000256" key="2">
    <source>
        <dbReference type="ARBA" id="ARBA00022801"/>
    </source>
</evidence>
<dbReference type="SUPFAM" id="SSF55486">
    <property type="entry name" value="Metalloproteases ('zincins'), catalytic domain"/>
    <property type="match status" value="1"/>
</dbReference>
<evidence type="ECO:0000256" key="5">
    <source>
        <dbReference type="ARBA" id="ARBA00023180"/>
    </source>
</evidence>
<feature type="signal peptide" evidence="7">
    <location>
        <begin position="1"/>
        <end position="23"/>
    </location>
</feature>
<dbReference type="Proteomes" id="UP000321224">
    <property type="component" value="Unassembled WGS sequence"/>
</dbReference>
<evidence type="ECO:0000256" key="6">
    <source>
        <dbReference type="SAM" id="MobiDB-lite"/>
    </source>
</evidence>
<reference evidence="8 11" key="2">
    <citation type="submission" date="2019-07" db="EMBL/GenBank/DDBJ databases">
        <title>Whole genome shotgun sequence of Myxococcus virescens NBRC 100334.</title>
        <authorList>
            <person name="Hosoyama A."/>
            <person name="Uohara A."/>
            <person name="Ohji S."/>
            <person name="Ichikawa N."/>
        </authorList>
    </citation>
    <scope>NUCLEOTIDE SEQUENCE [LARGE SCALE GENOMIC DNA]</scope>
    <source>
        <strain evidence="8 11">NBRC 100334</strain>
    </source>
</reference>
<accession>A0A511HG78</accession>
<proteinExistence type="predicted"/>
<gene>
    <name evidence="8" type="ORF">MVI01_43610</name>
    <name evidence="9" type="ORF">SAMN04488504_12017</name>
</gene>
<dbReference type="GO" id="GO:0004620">
    <property type="term" value="F:phospholipase activity"/>
    <property type="evidence" value="ECO:0007669"/>
    <property type="project" value="InterPro"/>
</dbReference>
<dbReference type="NCBIfam" id="NF040521">
    <property type="entry name" value="C45_proenzyme"/>
    <property type="match status" value="1"/>
</dbReference>
<feature type="region of interest" description="Disordered" evidence="6">
    <location>
        <begin position="1083"/>
        <end position="1105"/>
    </location>
</feature>
<dbReference type="GO" id="GO:0016042">
    <property type="term" value="P:lipid catabolic process"/>
    <property type="evidence" value="ECO:0007669"/>
    <property type="project" value="UniProtKB-KW"/>
</dbReference>
<dbReference type="RefSeq" id="WP_090494802.1">
    <property type="nucleotide sequence ID" value="NZ_BJVY01000026.1"/>
</dbReference>
<evidence type="ECO:0000313" key="8">
    <source>
        <dbReference type="EMBL" id="GEL72577.1"/>
    </source>
</evidence>
<dbReference type="InterPro" id="IPR027268">
    <property type="entry name" value="Peptidase_M4/M1_CTD_sf"/>
</dbReference>
<keyword evidence="4" id="KW-0443">Lipid metabolism</keyword>
<sequence>MSSLRMTSKLLGALLLSASTLHAAPSWAAAPASTPVAVPNGNFEIAGGSGSLPAFWKSRGQGKASGSAAAKVEGARGLAIENPVGGAETTVESEAMKLQVGQLYRLSAWVRTRGVQTDPQARYPTAHGACLSMKSFPFTNCSPAPAAEAGGRASVLFFATQSSDRVQLHLGRNGKATGTAWFDDVRIEKVDDITAYIPLESVRWAGKGFRYDEGGWIYVHIEGEPYERGHQFGQLVPQEIVRYMEKLGIEKDKTDASKGWNHQRLLADALFLRKYDAEFLEEMKGIADGANKAGAKFKDRELDLLDIVTLNSAVDAGQLAEANRATGTPLTGRTFLKAEEDAERAGKGDHCSSFVATRSATPDGRAIMGQIFMWGGYTGVHWDVVLDVKPTKGHRFVMQTFPGGIHSGSDWYVNAAGIVIGETTVGQSPFDMNGTPQSNRIRKAAQYASSIDDVARIMKDGNNGLYTNDWTLADTKTDEGACLLLGTKKTRLWRTGGKGQAGDTPGNLKDFIWANNNNRDLEVRKEYVPNPDNAPVDLSFNTWNRDIAFWEYYAKYGKKGFDLDTAIRMMASSPINRPHACDGKVTTSEMAQKLMFLAHYGKTTLREKMVGGRWIPDLPGATPHLSLGYTAFSPVFVAEKLGAARKGWTPPAEPAALKRDVSKVKDAFVFGRPLLWANTVFPATDGENWLVSGTAAYWKLLKDLPADGDTSDKAFEYQRNALADLNARYLFTTSREADVVPASAKTDYGRYGTYMLPRIKGTFLLHQLRLLLGNAHFSKAMNALHGRYANKNVTTADFKRAVLEATGRDVGLFVSQWVEQTGLPQPRIRASAAQVKDGYEVTLKVEQPGSRPWHFVAMVEVRTAKGATLERVEVKGLNETFTFRTAEPPVRVVFNAGNDIPVPREHHQTLSNQLDAWEKLLLVHGTARQTESMRTLALGYREVLADAFVEYLMPIKPDAEVTDAELADRDLVLFGGAEDNALLARLAAEKKLPVELGRRYFRWQGKTYGRPDDGLAVALPNPWNPKRSMYLFVSNSGLQLWHMTRAYQRGLPGWALYRGAEVSAKGFHDVDALAQDVAVTPVAPPAAPAPTPTPVPAPVLGQPQR</sequence>
<evidence type="ECO:0000313" key="10">
    <source>
        <dbReference type="Proteomes" id="UP000198717"/>
    </source>
</evidence>
<evidence type="ECO:0000313" key="9">
    <source>
        <dbReference type="EMBL" id="SDF10053.1"/>
    </source>
</evidence>
<keyword evidence="2" id="KW-0378">Hydrolase</keyword>
<dbReference type="PANTHER" id="PTHR35190:SF2">
    <property type="entry name" value="PROTEIN DCD1B"/>
    <property type="match status" value="1"/>
</dbReference>
<dbReference type="EMBL" id="BJVY01000026">
    <property type="protein sequence ID" value="GEL72577.1"/>
    <property type="molecule type" value="Genomic_DNA"/>
</dbReference>
<keyword evidence="1 7" id="KW-0732">Signal</keyword>